<keyword evidence="3" id="KW-1185">Reference proteome</keyword>
<organism evidence="2 3">
    <name type="scientific">Centaurea solstitialis</name>
    <name type="common">yellow star-thistle</name>
    <dbReference type="NCBI Taxonomy" id="347529"/>
    <lineage>
        <taxon>Eukaryota</taxon>
        <taxon>Viridiplantae</taxon>
        <taxon>Streptophyta</taxon>
        <taxon>Embryophyta</taxon>
        <taxon>Tracheophyta</taxon>
        <taxon>Spermatophyta</taxon>
        <taxon>Magnoliopsida</taxon>
        <taxon>eudicotyledons</taxon>
        <taxon>Gunneridae</taxon>
        <taxon>Pentapetalae</taxon>
        <taxon>asterids</taxon>
        <taxon>campanulids</taxon>
        <taxon>Asterales</taxon>
        <taxon>Asteraceae</taxon>
        <taxon>Carduoideae</taxon>
        <taxon>Cardueae</taxon>
        <taxon>Centaureinae</taxon>
        <taxon>Centaurea</taxon>
    </lineage>
</organism>
<feature type="region of interest" description="Disordered" evidence="1">
    <location>
        <begin position="332"/>
        <end position="365"/>
    </location>
</feature>
<dbReference type="Proteomes" id="UP001172457">
    <property type="component" value="Chromosome 8"/>
</dbReference>
<evidence type="ECO:0000313" key="3">
    <source>
        <dbReference type="Proteomes" id="UP001172457"/>
    </source>
</evidence>
<feature type="compositionally biased region" description="Acidic residues" evidence="1">
    <location>
        <begin position="267"/>
        <end position="276"/>
    </location>
</feature>
<evidence type="ECO:0000313" key="2">
    <source>
        <dbReference type="EMBL" id="KAJ9537624.1"/>
    </source>
</evidence>
<protein>
    <submittedName>
        <fullName evidence="2">Uncharacterized protein</fullName>
    </submittedName>
</protein>
<feature type="compositionally biased region" description="Low complexity" evidence="1">
    <location>
        <begin position="253"/>
        <end position="264"/>
    </location>
</feature>
<sequence length="390" mass="42701">MEEAGDLLEASWFFENLLNTKSRTISRCFSDLSSSSYSTQEHVEKERKSSSFSSRKAEPVASETQVFLTKKANSSPGLTRASSMSISVAGSDQKDHVNVEKERKSSGFSSRKAEPVASETQSFLTKNPNPSPGLMRALSMSTSEVGSDQRDRVNVEKERKSLSFSSRKAEPVGSETQSFLMKKPNPSPRLTRASSMSTSEVGSDQRDRVNVEKERKSLSFSSRKQRPVAPLPTPIEARSSITKKPIPSRLTRASSNSMMASVVVSDHEDEEEDQESEFSLGRLIRQASMKSSHTLNPSRQTAKAMPENLQKEPELYQQKIGIMGSMERNRSKTIKNSGKNNGGVGGGSRHGGGAPAIPGGLVDKSSSEDMKAHIKFWARAVASNVRQECS</sequence>
<feature type="compositionally biased region" description="Polar residues" evidence="1">
    <location>
        <begin position="118"/>
        <end position="128"/>
    </location>
</feature>
<dbReference type="AlphaFoldDB" id="A0AA38S8M5"/>
<dbReference type="PANTHER" id="PTHR33785">
    <property type="entry name" value="OS06G0550800 PROTEIN"/>
    <property type="match status" value="1"/>
</dbReference>
<dbReference type="PANTHER" id="PTHR33785:SF5">
    <property type="entry name" value="SERINE_ARGININE REPETITIVE MATRIX PROTEIN"/>
    <property type="match status" value="1"/>
</dbReference>
<feature type="compositionally biased region" description="Basic and acidic residues" evidence="1">
    <location>
        <begin position="203"/>
        <end position="217"/>
    </location>
</feature>
<proteinExistence type="predicted"/>
<feature type="compositionally biased region" description="Basic and acidic residues" evidence="1">
    <location>
        <begin position="147"/>
        <end position="161"/>
    </location>
</feature>
<feature type="region of interest" description="Disordered" evidence="1">
    <location>
        <begin position="33"/>
        <end position="312"/>
    </location>
</feature>
<evidence type="ECO:0000256" key="1">
    <source>
        <dbReference type="SAM" id="MobiDB-lite"/>
    </source>
</evidence>
<feature type="compositionally biased region" description="Gly residues" evidence="1">
    <location>
        <begin position="340"/>
        <end position="354"/>
    </location>
</feature>
<reference evidence="2" key="1">
    <citation type="submission" date="2023-03" db="EMBL/GenBank/DDBJ databases">
        <title>Chromosome-scale reference genome and RAD-based genetic map of yellow starthistle (Centaurea solstitialis) reveal putative structural variation and QTLs associated with invader traits.</title>
        <authorList>
            <person name="Reatini B."/>
            <person name="Cang F.A."/>
            <person name="Jiang Q."/>
            <person name="Mckibben M.T.W."/>
            <person name="Barker M.S."/>
            <person name="Rieseberg L.H."/>
            <person name="Dlugosch K.M."/>
        </authorList>
    </citation>
    <scope>NUCLEOTIDE SEQUENCE</scope>
    <source>
        <strain evidence="2">CAN-66</strain>
        <tissue evidence="2">Leaf</tissue>
    </source>
</reference>
<accession>A0AA38S8M5</accession>
<gene>
    <name evidence="2" type="ORF">OSB04_030357</name>
</gene>
<feature type="compositionally biased region" description="Basic and acidic residues" evidence="1">
    <location>
        <begin position="92"/>
        <end position="105"/>
    </location>
</feature>
<comment type="caution">
    <text evidence="2">The sequence shown here is derived from an EMBL/GenBank/DDBJ whole genome shotgun (WGS) entry which is preliminary data.</text>
</comment>
<feature type="compositionally biased region" description="Polar residues" evidence="1">
    <location>
        <begin position="288"/>
        <end position="301"/>
    </location>
</feature>
<dbReference type="EMBL" id="JARYMX010000008">
    <property type="protein sequence ID" value="KAJ9537624.1"/>
    <property type="molecule type" value="Genomic_DNA"/>
</dbReference>
<name>A0AA38S8M5_9ASTR</name>
<feature type="compositionally biased region" description="Polar residues" evidence="1">
    <location>
        <begin position="62"/>
        <end position="90"/>
    </location>
</feature>
<feature type="compositionally biased region" description="Polar residues" evidence="1">
    <location>
        <begin position="192"/>
        <end position="202"/>
    </location>
</feature>